<dbReference type="InterPro" id="IPR050331">
    <property type="entry name" value="Zinc_finger"/>
</dbReference>
<evidence type="ECO:0000256" key="9">
    <source>
        <dbReference type="ARBA" id="ARBA00023163"/>
    </source>
</evidence>
<keyword evidence="10" id="KW-0539">Nucleus</keyword>
<feature type="domain" description="C2H2-type" evidence="13">
    <location>
        <begin position="225"/>
        <end position="252"/>
    </location>
</feature>
<dbReference type="InParanoid" id="A0A3B1KG10"/>
<feature type="region of interest" description="Disordered" evidence="12">
    <location>
        <begin position="53"/>
        <end position="74"/>
    </location>
</feature>
<dbReference type="SUPFAM" id="SSF57667">
    <property type="entry name" value="beta-beta-alpha zinc fingers"/>
    <property type="match status" value="2"/>
</dbReference>
<feature type="domain" description="C2H2-type" evidence="13">
    <location>
        <begin position="169"/>
        <end position="196"/>
    </location>
</feature>
<comment type="subcellular location">
    <subcellularLocation>
        <location evidence="1">Nucleus</location>
    </subcellularLocation>
</comment>
<dbReference type="Proteomes" id="UP000018467">
    <property type="component" value="Unassembled WGS sequence"/>
</dbReference>
<organism evidence="14 15">
    <name type="scientific">Astyanax mexicanus</name>
    <name type="common">Blind cave fish</name>
    <name type="synonym">Astyanax fasciatus mexicanus</name>
    <dbReference type="NCBI Taxonomy" id="7994"/>
    <lineage>
        <taxon>Eukaryota</taxon>
        <taxon>Metazoa</taxon>
        <taxon>Chordata</taxon>
        <taxon>Craniata</taxon>
        <taxon>Vertebrata</taxon>
        <taxon>Euteleostomi</taxon>
        <taxon>Actinopterygii</taxon>
        <taxon>Neopterygii</taxon>
        <taxon>Teleostei</taxon>
        <taxon>Ostariophysi</taxon>
        <taxon>Characiformes</taxon>
        <taxon>Characoidei</taxon>
        <taxon>Acestrorhamphidae</taxon>
        <taxon>Acestrorhamphinae</taxon>
        <taxon>Astyanax</taxon>
    </lineage>
</organism>
<dbReference type="GO" id="GO:0010468">
    <property type="term" value="P:regulation of gene expression"/>
    <property type="evidence" value="ECO:0007669"/>
    <property type="project" value="TreeGrafter"/>
</dbReference>
<evidence type="ECO:0000259" key="13">
    <source>
        <dbReference type="PROSITE" id="PS50157"/>
    </source>
</evidence>
<dbReference type="InterPro" id="IPR013087">
    <property type="entry name" value="Znf_C2H2_type"/>
</dbReference>
<proteinExistence type="inferred from homology"/>
<dbReference type="PROSITE" id="PS00028">
    <property type="entry name" value="ZINC_FINGER_C2H2_1"/>
    <property type="match status" value="4"/>
</dbReference>
<dbReference type="FunFam" id="3.30.160.60:FF:000446">
    <property type="entry name" value="Zinc finger protein"/>
    <property type="match status" value="1"/>
</dbReference>
<feature type="domain" description="C2H2-type" evidence="13">
    <location>
        <begin position="253"/>
        <end position="276"/>
    </location>
</feature>
<dbReference type="Pfam" id="PF00096">
    <property type="entry name" value="zf-C2H2"/>
    <property type="match status" value="3"/>
</dbReference>
<evidence type="ECO:0000256" key="1">
    <source>
        <dbReference type="ARBA" id="ARBA00004123"/>
    </source>
</evidence>
<dbReference type="STRING" id="7994.ENSAMXP00000052649"/>
<keyword evidence="9" id="KW-0804">Transcription</keyword>
<evidence type="ECO:0000256" key="7">
    <source>
        <dbReference type="ARBA" id="ARBA00023015"/>
    </source>
</evidence>
<protein>
    <recommendedName>
        <fullName evidence="13">C2H2-type domain-containing protein</fullName>
    </recommendedName>
</protein>
<dbReference type="PROSITE" id="PS50157">
    <property type="entry name" value="ZINC_FINGER_C2H2_2"/>
    <property type="match status" value="4"/>
</dbReference>
<dbReference type="GeneTree" id="ENSGT01150000286939"/>
<reference evidence="14" key="4">
    <citation type="submission" date="2025-09" db="UniProtKB">
        <authorList>
            <consortium name="Ensembl"/>
        </authorList>
    </citation>
    <scope>IDENTIFICATION</scope>
</reference>
<evidence type="ECO:0000256" key="3">
    <source>
        <dbReference type="ARBA" id="ARBA00022723"/>
    </source>
</evidence>
<feature type="domain" description="C2H2-type" evidence="13">
    <location>
        <begin position="197"/>
        <end position="224"/>
    </location>
</feature>
<dbReference type="Ensembl" id="ENSAMXT00000034455.1">
    <property type="protein sequence ID" value="ENSAMXP00000052649.1"/>
    <property type="gene ID" value="ENSAMXG00000039409.1"/>
</dbReference>
<keyword evidence="3" id="KW-0479">Metal-binding</keyword>
<evidence type="ECO:0000256" key="4">
    <source>
        <dbReference type="ARBA" id="ARBA00022737"/>
    </source>
</evidence>
<dbReference type="InterPro" id="IPR036236">
    <property type="entry name" value="Znf_C2H2_sf"/>
</dbReference>
<dbReference type="FunCoup" id="A0A3B1KG10">
    <property type="interactions" value="11"/>
</dbReference>
<dbReference type="GO" id="GO:0005634">
    <property type="term" value="C:nucleus"/>
    <property type="evidence" value="ECO:0007669"/>
    <property type="project" value="UniProtKB-SubCell"/>
</dbReference>
<reference evidence="15" key="1">
    <citation type="submission" date="2013-03" db="EMBL/GenBank/DDBJ databases">
        <authorList>
            <person name="Jeffery W."/>
            <person name="Warren W."/>
            <person name="Wilson R.K."/>
        </authorList>
    </citation>
    <scope>NUCLEOTIDE SEQUENCE</scope>
    <source>
        <strain evidence="15">female</strain>
    </source>
</reference>
<keyword evidence="4" id="KW-0677">Repeat</keyword>
<keyword evidence="7" id="KW-0805">Transcription regulation</keyword>
<dbReference type="SMART" id="SM00355">
    <property type="entry name" value="ZnF_C2H2"/>
    <property type="match status" value="4"/>
</dbReference>
<dbReference type="GO" id="GO:0008270">
    <property type="term" value="F:zinc ion binding"/>
    <property type="evidence" value="ECO:0007669"/>
    <property type="project" value="UniProtKB-KW"/>
</dbReference>
<name>A0A3B1KG10_ASTMX</name>
<dbReference type="PANTHER" id="PTHR16515">
    <property type="entry name" value="PR DOMAIN ZINC FINGER PROTEIN"/>
    <property type="match status" value="1"/>
</dbReference>
<evidence type="ECO:0000256" key="6">
    <source>
        <dbReference type="ARBA" id="ARBA00022833"/>
    </source>
</evidence>
<dbReference type="FunFam" id="3.30.160.60:FF:000508">
    <property type="entry name" value="Myeloid zinc finger 1"/>
    <property type="match status" value="1"/>
</dbReference>
<dbReference type="FunFam" id="3.30.160.60:FF:001498">
    <property type="entry name" value="Zinc finger protein 404"/>
    <property type="match status" value="1"/>
</dbReference>
<dbReference type="PANTHER" id="PTHR16515:SF49">
    <property type="entry name" value="GASTRULA ZINC FINGER PROTEIN XLCGF49.1-LIKE-RELATED"/>
    <property type="match status" value="1"/>
</dbReference>
<evidence type="ECO:0000256" key="8">
    <source>
        <dbReference type="ARBA" id="ARBA00023125"/>
    </source>
</evidence>
<dbReference type="GO" id="GO:0042802">
    <property type="term" value="F:identical protein binding"/>
    <property type="evidence" value="ECO:0007669"/>
    <property type="project" value="UniProtKB-ARBA"/>
</dbReference>
<dbReference type="Bgee" id="ENSAMXG00000039409">
    <property type="expression patterns" value="Expressed in camera-type eye and 14 other cell types or tissues"/>
</dbReference>
<evidence type="ECO:0000256" key="10">
    <source>
        <dbReference type="ARBA" id="ARBA00023242"/>
    </source>
</evidence>
<dbReference type="AlphaFoldDB" id="A0A3B1KG10"/>
<dbReference type="GO" id="GO:0003677">
    <property type="term" value="F:DNA binding"/>
    <property type="evidence" value="ECO:0007669"/>
    <property type="project" value="UniProtKB-KW"/>
</dbReference>
<comment type="similarity">
    <text evidence="2">Belongs to the krueppel C2H2-type zinc-finger protein family.</text>
</comment>
<dbReference type="Gene3D" id="3.30.160.60">
    <property type="entry name" value="Classic Zinc Finger"/>
    <property type="match status" value="3"/>
</dbReference>
<reference evidence="15" key="2">
    <citation type="journal article" date="2014" name="Nat. Commun.">
        <title>The cavefish genome reveals candidate genes for eye loss.</title>
        <authorList>
            <person name="McGaugh S.E."/>
            <person name="Gross J.B."/>
            <person name="Aken B."/>
            <person name="Blin M."/>
            <person name="Borowsky R."/>
            <person name="Chalopin D."/>
            <person name="Hinaux H."/>
            <person name="Jeffery W.R."/>
            <person name="Keene A."/>
            <person name="Ma L."/>
            <person name="Minx P."/>
            <person name="Murphy D."/>
            <person name="O'Quin K.E."/>
            <person name="Retaux S."/>
            <person name="Rohner N."/>
            <person name="Searle S.M."/>
            <person name="Stahl B.A."/>
            <person name="Tabin C."/>
            <person name="Volff J.N."/>
            <person name="Yoshizawa M."/>
            <person name="Warren W.C."/>
        </authorList>
    </citation>
    <scope>NUCLEOTIDE SEQUENCE [LARGE SCALE GENOMIC DNA]</scope>
    <source>
        <strain evidence="15">female</strain>
    </source>
</reference>
<sequence length="289" mass="33643">MAKLEFLNCFLKERLIAAAGEIFQVVKETLCEYQAEIDRTQQENRYLRDMLENINTSEEERRGAELKTSQGPRDSEPMIQVKLELCAVQQELEPQQPETVAHNQEVMSSVPEKPMDIEEKEQCNGLPMDHIPIKSELYDSQAAYSDNSCDFSLADRPSHSQSELTDSLFYCKICNKPFKTYLWLEKHLVSHNNEERHVCGVCGKRFKQLQTLESHINNHTKERPYCCQFCGKGFSQRSHVKDHERIHTGEKPFVCPVCQRSFVQRSQLMTHIHTHSYMMKDLSDGKQQR</sequence>
<evidence type="ECO:0000256" key="5">
    <source>
        <dbReference type="ARBA" id="ARBA00022771"/>
    </source>
</evidence>
<keyword evidence="15" id="KW-1185">Reference proteome</keyword>
<evidence type="ECO:0000256" key="2">
    <source>
        <dbReference type="ARBA" id="ARBA00006991"/>
    </source>
</evidence>
<keyword evidence="6" id="KW-0862">Zinc</keyword>
<keyword evidence="8" id="KW-0238">DNA-binding</keyword>
<accession>A0A3B1KG10</accession>
<evidence type="ECO:0000313" key="15">
    <source>
        <dbReference type="Proteomes" id="UP000018467"/>
    </source>
</evidence>
<reference evidence="14" key="3">
    <citation type="submission" date="2025-08" db="UniProtKB">
        <authorList>
            <consortium name="Ensembl"/>
        </authorList>
    </citation>
    <scope>IDENTIFICATION</scope>
</reference>
<evidence type="ECO:0000313" key="14">
    <source>
        <dbReference type="Ensembl" id="ENSAMXP00000052649.1"/>
    </source>
</evidence>
<evidence type="ECO:0000256" key="11">
    <source>
        <dbReference type="PROSITE-ProRule" id="PRU00042"/>
    </source>
</evidence>
<keyword evidence="5 11" id="KW-0863">Zinc-finger</keyword>
<evidence type="ECO:0000256" key="12">
    <source>
        <dbReference type="SAM" id="MobiDB-lite"/>
    </source>
</evidence>